<feature type="chain" id="PRO_5025382319" evidence="1">
    <location>
        <begin position="18"/>
        <end position="201"/>
    </location>
</feature>
<dbReference type="PANTHER" id="PTHR38633">
    <property type="entry name" value="PROTEIN CBG15573-RELATED"/>
    <property type="match status" value="1"/>
</dbReference>
<evidence type="ECO:0000313" key="2">
    <source>
        <dbReference type="EMBL" id="KAF1749955.1"/>
    </source>
</evidence>
<dbReference type="AlphaFoldDB" id="A0A6A5G5L3"/>
<proteinExistence type="predicted"/>
<organism evidence="2 3">
    <name type="scientific">Caenorhabditis remanei</name>
    <name type="common">Caenorhabditis vulgaris</name>
    <dbReference type="NCBI Taxonomy" id="31234"/>
    <lineage>
        <taxon>Eukaryota</taxon>
        <taxon>Metazoa</taxon>
        <taxon>Ecdysozoa</taxon>
        <taxon>Nematoda</taxon>
        <taxon>Chromadorea</taxon>
        <taxon>Rhabditida</taxon>
        <taxon>Rhabditina</taxon>
        <taxon>Rhabditomorpha</taxon>
        <taxon>Rhabditoidea</taxon>
        <taxon>Rhabditidae</taxon>
        <taxon>Peloderinae</taxon>
        <taxon>Caenorhabditis</taxon>
    </lineage>
</organism>
<protein>
    <submittedName>
        <fullName evidence="2">Uncharacterized protein</fullName>
    </submittedName>
</protein>
<accession>A0A6A5G5L3</accession>
<dbReference type="EMBL" id="WUAV01000005">
    <property type="protein sequence ID" value="KAF1749955.1"/>
    <property type="molecule type" value="Genomic_DNA"/>
</dbReference>
<name>A0A6A5G5L3_CAERE</name>
<dbReference type="KEGG" id="crq:GCK72_016500"/>
<dbReference type="GeneID" id="78776340"/>
<feature type="signal peptide" evidence="1">
    <location>
        <begin position="1"/>
        <end position="17"/>
    </location>
</feature>
<comment type="caution">
    <text evidence="2">The sequence shown here is derived from an EMBL/GenBank/DDBJ whole genome shotgun (WGS) entry which is preliminary data.</text>
</comment>
<gene>
    <name evidence="2" type="ORF">GCK72_016500</name>
</gene>
<evidence type="ECO:0000313" key="3">
    <source>
        <dbReference type="Proteomes" id="UP000483820"/>
    </source>
</evidence>
<sequence length="201" mass="21975">MLLNLLTISALVGLTACGAYQSNDNYAAAANPGYAAYYQPPRHYRRDHWRKRSSSESDEKWDCKRIGVFNVSNANAPLFFAPKIAYYTKDGKEKAIVVCPNPQIQLLVGKSRNANKDTLIPADKILDYPLISVSSKSGLTLDCKERKHRYEAFNLLTGKNVPLEAVACITATPADTMSVAGFIIAALQDGGFNVGELPSTD</sequence>
<dbReference type="PANTHER" id="PTHR38633:SF5">
    <property type="entry name" value="DUF1525 DOMAIN-CONTAINING PROTEIN"/>
    <property type="match status" value="1"/>
</dbReference>
<keyword evidence="1" id="KW-0732">Signal</keyword>
<dbReference type="CTD" id="78776340"/>
<reference evidence="2 3" key="1">
    <citation type="submission" date="2019-12" db="EMBL/GenBank/DDBJ databases">
        <title>Chromosome-level assembly of the Caenorhabditis remanei genome.</title>
        <authorList>
            <person name="Teterina A.A."/>
            <person name="Willis J.H."/>
            <person name="Phillips P.C."/>
        </authorList>
    </citation>
    <scope>NUCLEOTIDE SEQUENCE [LARGE SCALE GENOMIC DNA]</scope>
    <source>
        <strain evidence="2 3">PX506</strain>
        <tissue evidence="2">Whole organism</tissue>
    </source>
</reference>
<dbReference type="Proteomes" id="UP000483820">
    <property type="component" value="Chromosome V"/>
</dbReference>
<evidence type="ECO:0000256" key="1">
    <source>
        <dbReference type="SAM" id="SignalP"/>
    </source>
</evidence>
<dbReference type="RefSeq" id="XP_053580445.1">
    <property type="nucleotide sequence ID" value="XM_053731532.1"/>
</dbReference>